<gene>
    <name evidence="1" type="ORF">BACCAP_04329</name>
</gene>
<sequence length="81" mass="9329">MLIRNPLAQNGNQHMMIYIVKAAPYVALNEPLCPREIFLHILERRMAAFVHAETVGVVAEGWLVNALQYESHHLLYQFVVE</sequence>
<protein>
    <submittedName>
        <fullName evidence="1">Uncharacterized protein</fullName>
    </submittedName>
</protein>
<organism evidence="1 2">
    <name type="scientific">Pseudoflavonifractor capillosus ATCC 29799</name>
    <dbReference type="NCBI Taxonomy" id="411467"/>
    <lineage>
        <taxon>Bacteria</taxon>
        <taxon>Bacillati</taxon>
        <taxon>Bacillota</taxon>
        <taxon>Clostridia</taxon>
        <taxon>Eubacteriales</taxon>
        <taxon>Oscillospiraceae</taxon>
        <taxon>Pseudoflavonifractor</taxon>
    </lineage>
</organism>
<evidence type="ECO:0000313" key="1">
    <source>
        <dbReference type="EMBL" id="EDM97854.1"/>
    </source>
</evidence>
<proteinExistence type="predicted"/>
<dbReference type="EMBL" id="AAXG02000047">
    <property type="protein sequence ID" value="EDM97854.1"/>
    <property type="molecule type" value="Genomic_DNA"/>
</dbReference>
<evidence type="ECO:0000313" key="2">
    <source>
        <dbReference type="Proteomes" id="UP000003639"/>
    </source>
</evidence>
<comment type="caution">
    <text evidence="1">The sequence shown here is derived from an EMBL/GenBank/DDBJ whole genome shotgun (WGS) entry which is preliminary data.</text>
</comment>
<name>A6P1G2_9FIRM</name>
<reference evidence="1 2" key="2">
    <citation type="submission" date="2007-06" db="EMBL/GenBank/DDBJ databases">
        <title>Draft genome sequence of Pseudoflavonifractor capillosus ATCC 29799.</title>
        <authorList>
            <person name="Sudarsanam P."/>
            <person name="Ley R."/>
            <person name="Guruge J."/>
            <person name="Turnbaugh P.J."/>
            <person name="Mahowald M."/>
            <person name="Liep D."/>
            <person name="Gordon J."/>
        </authorList>
    </citation>
    <scope>NUCLEOTIDE SEQUENCE [LARGE SCALE GENOMIC DNA]</scope>
    <source>
        <strain evidence="1 2">ATCC 29799</strain>
    </source>
</reference>
<dbReference type="AlphaFoldDB" id="A6P1G2"/>
<dbReference type="Proteomes" id="UP000003639">
    <property type="component" value="Unassembled WGS sequence"/>
</dbReference>
<reference evidence="1 2" key="1">
    <citation type="submission" date="2007-04" db="EMBL/GenBank/DDBJ databases">
        <authorList>
            <person name="Fulton L."/>
            <person name="Clifton S."/>
            <person name="Fulton B."/>
            <person name="Xu J."/>
            <person name="Minx P."/>
            <person name="Pepin K.H."/>
            <person name="Johnson M."/>
            <person name="Thiruvilangam P."/>
            <person name="Bhonagiri V."/>
            <person name="Nash W.E."/>
            <person name="Mardis E.R."/>
            <person name="Wilson R.K."/>
        </authorList>
    </citation>
    <scope>NUCLEOTIDE SEQUENCE [LARGE SCALE GENOMIC DNA]</scope>
    <source>
        <strain evidence="1 2">ATCC 29799</strain>
    </source>
</reference>
<keyword evidence="2" id="KW-1185">Reference proteome</keyword>
<accession>A6P1G2</accession>